<dbReference type="Proteomes" id="UP001165064">
    <property type="component" value="Unassembled WGS sequence"/>
</dbReference>
<comment type="caution">
    <text evidence="1">The sequence shown here is derived from an EMBL/GenBank/DDBJ whole genome shotgun (WGS) entry which is preliminary data.</text>
</comment>
<proteinExistence type="predicted"/>
<sequence length="345" mass="38939">MTDSTIRTRSTASSTATTTENEMTPSTTDQAEQPLLTTDHNGKKSKTRLYTYDEVPDWQKDNHYILTGYVKETNSVRECIRSLFYLHNESVNVLSHLLPGSVFPLALALIVGPFFLVHSNTNNLIKYLPSWLFAIPIYPETTTSTDKLIFHIFFSGFITCLSCSAVFHLMKSHSLKVSVFGNQLDYVGIIALIVTSMIGIIFYGFRDNLTPMRVSLGLVCTLGSICLCITLIPQFKESKWRPFRASMFVIFGLSSVVPIGYGLWLYGVSETFARTGLMWVLLEGLGYCSGAFIYAARVPERYSPGTFDIFGHSHQIFHVLVVVSAYFHFRGLIEAYKYCHENLTW</sequence>
<organism evidence="1 2">
    <name type="scientific">Ambrosiozyma monospora</name>
    <name type="common">Yeast</name>
    <name type="synonym">Endomycopsis monosporus</name>
    <dbReference type="NCBI Taxonomy" id="43982"/>
    <lineage>
        <taxon>Eukaryota</taxon>
        <taxon>Fungi</taxon>
        <taxon>Dikarya</taxon>
        <taxon>Ascomycota</taxon>
        <taxon>Saccharomycotina</taxon>
        <taxon>Pichiomycetes</taxon>
        <taxon>Pichiales</taxon>
        <taxon>Pichiaceae</taxon>
        <taxon>Ambrosiozyma</taxon>
    </lineage>
</organism>
<name>A0ACB5T066_AMBMO</name>
<evidence type="ECO:0000313" key="2">
    <source>
        <dbReference type="Proteomes" id="UP001165064"/>
    </source>
</evidence>
<gene>
    <name evidence="1" type="ORF">Amon02_000319200</name>
</gene>
<evidence type="ECO:0000313" key="1">
    <source>
        <dbReference type="EMBL" id="GME77834.1"/>
    </source>
</evidence>
<reference evidence="1" key="1">
    <citation type="submission" date="2023-04" db="EMBL/GenBank/DDBJ databases">
        <title>Ambrosiozyma monospora NBRC 10751.</title>
        <authorList>
            <person name="Ichikawa N."/>
            <person name="Sato H."/>
            <person name="Tonouchi N."/>
        </authorList>
    </citation>
    <scope>NUCLEOTIDE SEQUENCE</scope>
    <source>
        <strain evidence="1">NBRC 10751</strain>
    </source>
</reference>
<keyword evidence="2" id="KW-1185">Reference proteome</keyword>
<accession>A0ACB5T066</accession>
<protein>
    <submittedName>
        <fullName evidence="1">Unnamed protein product</fullName>
    </submittedName>
</protein>
<dbReference type="EMBL" id="BSXS01001982">
    <property type="protein sequence ID" value="GME77834.1"/>
    <property type="molecule type" value="Genomic_DNA"/>
</dbReference>